<organism evidence="4">
    <name type="scientific">marine sediment metagenome</name>
    <dbReference type="NCBI Taxonomy" id="412755"/>
    <lineage>
        <taxon>unclassified sequences</taxon>
        <taxon>metagenomes</taxon>
        <taxon>ecological metagenomes</taxon>
    </lineage>
</organism>
<dbReference type="SUPFAM" id="SSF52743">
    <property type="entry name" value="Subtilisin-like"/>
    <property type="match status" value="1"/>
</dbReference>
<feature type="non-terminal residue" evidence="4">
    <location>
        <position position="220"/>
    </location>
</feature>
<evidence type="ECO:0000259" key="3">
    <source>
        <dbReference type="Pfam" id="PF00082"/>
    </source>
</evidence>
<feature type="non-terminal residue" evidence="4">
    <location>
        <position position="1"/>
    </location>
</feature>
<dbReference type="PROSITE" id="PS00136">
    <property type="entry name" value="SUBTILASE_ASP"/>
    <property type="match status" value="1"/>
</dbReference>
<proteinExistence type="predicted"/>
<dbReference type="InterPro" id="IPR023827">
    <property type="entry name" value="Peptidase_S8_Asp-AS"/>
</dbReference>
<dbReference type="GO" id="GO:0004252">
    <property type="term" value="F:serine-type endopeptidase activity"/>
    <property type="evidence" value="ECO:0007669"/>
    <property type="project" value="InterPro"/>
</dbReference>
<sequence>KLDTLPTPWFVPGEIIVKYQTGRQGMRLQAATPRARVGQFLADRLEGLPVSRRPLLKALHPDRFRGARRETLLARRDRRERFGLRGVDVYEVPPAADLRALCRWLTRLEEVEQAHPNYTFPLQFVPDDPFYSSSGSWGQGFDDLYGPKLLQCASAWDLSQGAGVVVAVVDSGVDYTHPDLTANMWINALEDINGNGTYEPWPDTEQREGVFGDHDSIDND</sequence>
<dbReference type="Gene3D" id="3.40.50.200">
    <property type="entry name" value="Peptidase S8/S53 domain"/>
    <property type="match status" value="1"/>
</dbReference>
<dbReference type="PROSITE" id="PS51892">
    <property type="entry name" value="SUBTILASE"/>
    <property type="match status" value="1"/>
</dbReference>
<dbReference type="Pfam" id="PF00082">
    <property type="entry name" value="Peptidase_S8"/>
    <property type="match status" value="1"/>
</dbReference>
<evidence type="ECO:0000313" key="4">
    <source>
        <dbReference type="EMBL" id="GAG46765.1"/>
    </source>
</evidence>
<dbReference type="EMBL" id="BARS01054222">
    <property type="protein sequence ID" value="GAG46765.1"/>
    <property type="molecule type" value="Genomic_DNA"/>
</dbReference>
<protein>
    <recommendedName>
        <fullName evidence="3">Peptidase S8/S53 domain-containing protein</fullName>
    </recommendedName>
</protein>
<feature type="domain" description="Peptidase S8/S53" evidence="3">
    <location>
        <begin position="161"/>
        <end position="201"/>
    </location>
</feature>
<evidence type="ECO:0000256" key="1">
    <source>
        <dbReference type="ARBA" id="ARBA00022801"/>
    </source>
</evidence>
<evidence type="ECO:0000256" key="2">
    <source>
        <dbReference type="SAM" id="MobiDB-lite"/>
    </source>
</evidence>
<name>X0XU10_9ZZZZ</name>
<gene>
    <name evidence="4" type="ORF">S01H1_80311</name>
</gene>
<reference evidence="4" key="1">
    <citation type="journal article" date="2014" name="Front. Microbiol.">
        <title>High frequency of phylogenetically diverse reductive dehalogenase-homologous genes in deep subseafloor sedimentary metagenomes.</title>
        <authorList>
            <person name="Kawai M."/>
            <person name="Futagami T."/>
            <person name="Toyoda A."/>
            <person name="Takaki Y."/>
            <person name="Nishi S."/>
            <person name="Hori S."/>
            <person name="Arai W."/>
            <person name="Tsubouchi T."/>
            <person name="Morono Y."/>
            <person name="Uchiyama I."/>
            <person name="Ito T."/>
            <person name="Fujiyama A."/>
            <person name="Inagaki F."/>
            <person name="Takami H."/>
        </authorList>
    </citation>
    <scope>NUCLEOTIDE SEQUENCE</scope>
    <source>
        <strain evidence="4">Expedition CK06-06</strain>
    </source>
</reference>
<comment type="caution">
    <text evidence="4">The sequence shown here is derived from an EMBL/GenBank/DDBJ whole genome shotgun (WGS) entry which is preliminary data.</text>
</comment>
<accession>X0XU10</accession>
<feature type="compositionally biased region" description="Basic and acidic residues" evidence="2">
    <location>
        <begin position="204"/>
        <end position="220"/>
    </location>
</feature>
<dbReference type="AlphaFoldDB" id="X0XU10"/>
<keyword evidence="1" id="KW-0378">Hydrolase</keyword>
<dbReference type="InterPro" id="IPR000209">
    <property type="entry name" value="Peptidase_S8/S53_dom"/>
</dbReference>
<feature type="region of interest" description="Disordered" evidence="2">
    <location>
        <begin position="196"/>
        <end position="220"/>
    </location>
</feature>
<dbReference type="InterPro" id="IPR036852">
    <property type="entry name" value="Peptidase_S8/S53_dom_sf"/>
</dbReference>
<dbReference type="GO" id="GO:0006508">
    <property type="term" value="P:proteolysis"/>
    <property type="evidence" value="ECO:0007669"/>
    <property type="project" value="InterPro"/>
</dbReference>